<dbReference type="GO" id="GO:0004721">
    <property type="term" value="F:phosphoprotein phosphatase activity"/>
    <property type="evidence" value="ECO:0007669"/>
    <property type="project" value="UniProtKB-KW"/>
</dbReference>
<keyword evidence="6" id="KW-1185">Reference proteome</keyword>
<dbReference type="RefSeq" id="WP_197723120.1">
    <property type="nucleotide sequence ID" value="NZ_LNYJ01000011.1"/>
</dbReference>
<dbReference type="PROSITE" id="PS00383">
    <property type="entry name" value="TYR_PHOSPHATASE_1"/>
    <property type="match status" value="1"/>
</dbReference>
<accession>A0A0W0VCG8</accession>
<evidence type="ECO:0000256" key="1">
    <source>
        <dbReference type="ARBA" id="ARBA00022801"/>
    </source>
</evidence>
<dbReference type="EMBL" id="LNYJ01000011">
    <property type="protein sequence ID" value="KTD17784.1"/>
    <property type="molecule type" value="Genomic_DNA"/>
</dbReference>
<dbReference type="Pfam" id="PF00782">
    <property type="entry name" value="DSPc"/>
    <property type="match status" value="1"/>
</dbReference>
<feature type="domain" description="Tyrosine-protein phosphatase" evidence="3">
    <location>
        <begin position="21"/>
        <end position="165"/>
    </location>
</feature>
<keyword evidence="1" id="KW-0378">Hydrolase</keyword>
<dbReference type="InterPro" id="IPR000340">
    <property type="entry name" value="Dual-sp_phosphatase_cat-dom"/>
</dbReference>
<sequence>MEYQFSNAFYEADPMIASTLNFNWVEGNLAVGGRFPMEAAEELAQKEGIRAIVDLRMEASDNEDILQRHGISFLRLPTEDRCAIAAPMINDGVEWVRNRLHAGTKVLIHCEHGIGRSALLALCTLVSEGIEPLDAMERLKKARPVVSPAPEQLEAFRGWIEHWPYAKTAFKVPSFEALSYIAYAHLRAS</sequence>
<dbReference type="PANTHER" id="PTHR47216">
    <property type="match status" value="1"/>
</dbReference>
<evidence type="ECO:0000313" key="5">
    <source>
        <dbReference type="EMBL" id="KTD17784.1"/>
    </source>
</evidence>
<evidence type="ECO:0000259" key="4">
    <source>
        <dbReference type="PROSITE" id="PS50056"/>
    </source>
</evidence>
<dbReference type="STRING" id="456.Ljor_2090"/>
<reference evidence="5 6" key="1">
    <citation type="submission" date="2015-11" db="EMBL/GenBank/DDBJ databases">
        <title>Genomic analysis of 38 Legionella species identifies large and diverse effector repertoires.</title>
        <authorList>
            <person name="Burstein D."/>
            <person name="Amaro F."/>
            <person name="Zusman T."/>
            <person name="Lifshitz Z."/>
            <person name="Cohen O."/>
            <person name="Gilbert J.A."/>
            <person name="Pupko T."/>
            <person name="Shuman H.A."/>
            <person name="Segal G."/>
        </authorList>
    </citation>
    <scope>NUCLEOTIDE SEQUENCE [LARGE SCALE GENOMIC DNA]</scope>
    <source>
        <strain evidence="5 6">BL-540</strain>
    </source>
</reference>
<dbReference type="InterPro" id="IPR029021">
    <property type="entry name" value="Prot-tyrosine_phosphatase-like"/>
</dbReference>
<dbReference type="AlphaFoldDB" id="A0A0W0VCG8"/>
<gene>
    <name evidence="5" type="ORF">Ljor_2090</name>
</gene>
<dbReference type="SUPFAM" id="SSF52799">
    <property type="entry name" value="(Phosphotyrosine protein) phosphatases II"/>
    <property type="match status" value="1"/>
</dbReference>
<dbReference type="Proteomes" id="UP000055035">
    <property type="component" value="Unassembled WGS sequence"/>
</dbReference>
<dbReference type="SMART" id="SM00195">
    <property type="entry name" value="DSPc"/>
    <property type="match status" value="1"/>
</dbReference>
<organism evidence="5 6">
    <name type="scientific">Legionella jordanis</name>
    <dbReference type="NCBI Taxonomy" id="456"/>
    <lineage>
        <taxon>Bacteria</taxon>
        <taxon>Pseudomonadati</taxon>
        <taxon>Pseudomonadota</taxon>
        <taxon>Gammaproteobacteria</taxon>
        <taxon>Legionellales</taxon>
        <taxon>Legionellaceae</taxon>
        <taxon>Legionella</taxon>
    </lineage>
</organism>
<evidence type="ECO:0000259" key="3">
    <source>
        <dbReference type="PROSITE" id="PS50054"/>
    </source>
</evidence>
<dbReference type="InterPro" id="IPR000387">
    <property type="entry name" value="Tyr_Pase_dom"/>
</dbReference>
<proteinExistence type="predicted"/>
<dbReference type="Gene3D" id="3.90.190.10">
    <property type="entry name" value="Protein tyrosine phosphatase superfamily"/>
    <property type="match status" value="1"/>
</dbReference>
<keyword evidence="2" id="KW-0904">Protein phosphatase</keyword>
<protein>
    <submittedName>
        <fullName evidence="5">Uncharacterized protein</fullName>
    </submittedName>
</protein>
<dbReference type="PROSITE" id="PS50056">
    <property type="entry name" value="TYR_PHOSPHATASE_2"/>
    <property type="match status" value="1"/>
</dbReference>
<dbReference type="FunFam" id="3.90.190.10:FF:000157">
    <property type="entry name" value="Protein-tyrosine phosphatase"/>
    <property type="match status" value="1"/>
</dbReference>
<comment type="caution">
    <text evidence="5">The sequence shown here is derived from an EMBL/GenBank/DDBJ whole genome shotgun (WGS) entry which is preliminary data.</text>
</comment>
<name>A0A0W0VCG8_9GAMM</name>
<evidence type="ECO:0000256" key="2">
    <source>
        <dbReference type="ARBA" id="ARBA00022912"/>
    </source>
</evidence>
<feature type="domain" description="Tyrosine specific protein phosphatases" evidence="4">
    <location>
        <begin position="90"/>
        <end position="154"/>
    </location>
</feature>
<dbReference type="InterPro" id="IPR016130">
    <property type="entry name" value="Tyr_Pase_AS"/>
</dbReference>
<dbReference type="PANTHER" id="PTHR47216:SF4">
    <property type="entry name" value="OS01G0859400 PROTEIN"/>
    <property type="match status" value="1"/>
</dbReference>
<dbReference type="InterPro" id="IPR020422">
    <property type="entry name" value="TYR_PHOSPHATASE_DUAL_dom"/>
</dbReference>
<dbReference type="PROSITE" id="PS50054">
    <property type="entry name" value="TYR_PHOSPHATASE_DUAL"/>
    <property type="match status" value="1"/>
</dbReference>
<evidence type="ECO:0000313" key="6">
    <source>
        <dbReference type="Proteomes" id="UP000055035"/>
    </source>
</evidence>
<dbReference type="PATRIC" id="fig|456.5.peg.2240"/>